<feature type="transmembrane region" description="Helical" evidence="1">
    <location>
        <begin position="112"/>
        <end position="129"/>
    </location>
</feature>
<organism evidence="2 3">
    <name type="scientific">Mesorhizobium calcicola</name>
    <dbReference type="NCBI Taxonomy" id="1300310"/>
    <lineage>
        <taxon>Bacteria</taxon>
        <taxon>Pseudomonadati</taxon>
        <taxon>Pseudomonadota</taxon>
        <taxon>Alphaproteobacteria</taxon>
        <taxon>Hyphomicrobiales</taxon>
        <taxon>Phyllobacteriaceae</taxon>
        <taxon>Mesorhizobium</taxon>
    </lineage>
</organism>
<comment type="caution">
    <text evidence="2">The sequence shown here is derived from an EMBL/GenBank/DDBJ whole genome shotgun (WGS) entry which is preliminary data.</text>
</comment>
<dbReference type="EMBL" id="JBHUGY010000063">
    <property type="protein sequence ID" value="MFD2057721.1"/>
    <property type="molecule type" value="Genomic_DNA"/>
</dbReference>
<evidence type="ECO:0000256" key="1">
    <source>
        <dbReference type="SAM" id="Phobius"/>
    </source>
</evidence>
<dbReference type="Proteomes" id="UP001597349">
    <property type="component" value="Unassembled WGS sequence"/>
</dbReference>
<dbReference type="Gene3D" id="2.40.50.140">
    <property type="entry name" value="Nucleic acid-binding proteins"/>
    <property type="match status" value="1"/>
</dbReference>
<protein>
    <recommendedName>
        <fullName evidence="4">DUF805 domain-containing protein</fullName>
    </recommendedName>
</protein>
<keyword evidence="1" id="KW-0472">Membrane</keyword>
<reference evidence="3" key="1">
    <citation type="journal article" date="2019" name="Int. J. Syst. Evol. Microbiol.">
        <title>The Global Catalogue of Microorganisms (GCM) 10K type strain sequencing project: providing services to taxonomists for standard genome sequencing and annotation.</title>
        <authorList>
            <consortium name="The Broad Institute Genomics Platform"/>
            <consortium name="The Broad Institute Genome Sequencing Center for Infectious Disease"/>
            <person name="Wu L."/>
            <person name="Ma J."/>
        </authorList>
    </citation>
    <scope>NUCLEOTIDE SEQUENCE [LARGE SCALE GENOMIC DNA]</scope>
    <source>
        <strain evidence="3">CGMCC 1.16226</strain>
    </source>
</reference>
<gene>
    <name evidence="2" type="ORF">ACFSQT_32950</name>
</gene>
<keyword evidence="3" id="KW-1185">Reference proteome</keyword>
<dbReference type="InterPro" id="IPR012340">
    <property type="entry name" value="NA-bd_OB-fold"/>
</dbReference>
<proteinExistence type="predicted"/>
<dbReference type="RefSeq" id="WP_379025927.1">
    <property type="nucleotide sequence ID" value="NZ_JBHUGY010000063.1"/>
</dbReference>
<keyword evidence="1" id="KW-0812">Transmembrane</keyword>
<evidence type="ECO:0000313" key="3">
    <source>
        <dbReference type="Proteomes" id="UP001597349"/>
    </source>
</evidence>
<evidence type="ECO:0008006" key="4">
    <source>
        <dbReference type="Google" id="ProtNLM"/>
    </source>
</evidence>
<keyword evidence="1" id="KW-1133">Transmembrane helix</keyword>
<sequence length="133" mass="15363">MRGTVFHYDQDQDYGYINGVDAKRYIFSHDDLSQQETLVRGTLVEFQPDDGTAHNIVAVASSVPVPGTARPRQTERSTRSRPAYSTGLWAYFWRAVIADYSNFNGRARRKEFWAFWLFYTLGIFALLGLRNTR</sequence>
<evidence type="ECO:0000313" key="2">
    <source>
        <dbReference type="EMBL" id="MFD2057721.1"/>
    </source>
</evidence>
<name>A0ABW4WNG6_9HYPH</name>
<accession>A0ABW4WNG6</accession>